<dbReference type="InterPro" id="IPR014955">
    <property type="entry name" value="DUF1826"/>
</dbReference>
<dbReference type="Pfam" id="PF08856">
    <property type="entry name" value="DUF1826"/>
    <property type="match status" value="1"/>
</dbReference>
<reference evidence="1" key="1">
    <citation type="submission" date="2019-04" db="EMBL/GenBank/DDBJ databases">
        <authorList>
            <consortium name="Science for Life Laboratories"/>
        </authorList>
    </citation>
    <scope>NUCLEOTIDE SEQUENCE</scope>
    <source>
        <strain evidence="1">MBLW1</strain>
    </source>
</reference>
<proteinExistence type="predicted"/>
<protein>
    <recommendedName>
        <fullName evidence="3">DUF1826 domain-containing protein</fullName>
    </recommendedName>
</protein>
<keyword evidence="2" id="KW-1185">Reference proteome</keyword>
<evidence type="ECO:0000313" key="1">
    <source>
        <dbReference type="EMBL" id="VIP04092.1"/>
    </source>
</evidence>
<dbReference type="RefSeq" id="WP_162659220.1">
    <property type="nucleotide sequence ID" value="NZ_LR593887.1"/>
</dbReference>
<dbReference type="EMBL" id="LR593887">
    <property type="protein sequence ID" value="VTS05551.1"/>
    <property type="molecule type" value="Genomic_DNA"/>
</dbReference>
<evidence type="ECO:0000313" key="2">
    <source>
        <dbReference type="Proteomes" id="UP000464378"/>
    </source>
</evidence>
<dbReference type="AlphaFoldDB" id="A0A6C2YT82"/>
<gene>
    <name evidence="1" type="ORF">GMBLW1_51010</name>
</gene>
<evidence type="ECO:0008006" key="3">
    <source>
        <dbReference type="Google" id="ProtNLM"/>
    </source>
</evidence>
<organism evidence="1">
    <name type="scientific">Tuwongella immobilis</name>
    <dbReference type="NCBI Taxonomy" id="692036"/>
    <lineage>
        <taxon>Bacteria</taxon>
        <taxon>Pseudomonadati</taxon>
        <taxon>Planctomycetota</taxon>
        <taxon>Planctomycetia</taxon>
        <taxon>Gemmatales</taxon>
        <taxon>Gemmataceae</taxon>
        <taxon>Tuwongella</taxon>
    </lineage>
</organism>
<name>A0A6C2YT82_9BACT</name>
<accession>A0A6C2YT82</accession>
<dbReference type="KEGG" id="tim:GMBLW1_51010"/>
<dbReference type="InParanoid" id="A0A6C2YT82"/>
<dbReference type="Proteomes" id="UP000464378">
    <property type="component" value="Chromosome"/>
</dbReference>
<dbReference type="EMBL" id="LR586016">
    <property type="protein sequence ID" value="VIP04092.1"/>
    <property type="molecule type" value="Genomic_DNA"/>
</dbReference>
<sequence>MLWRSSGTEAVLPDTTWPEDVVREFDDSVADHCLIPHPQLKAIDAAVRQARVTDFRSRVTAEQAPQVAQQAMSALGLRCDGLAEDLVRVVHGFLRQFGRDKIALRLEIVDRATCPKFHIDNVYVRLIKTYSGPGTEWIWASAPDEIQHAPTGAILMLKGHQHPRHSDAVRHRSPQLTAGERRLCLVLDF</sequence>